<keyword evidence="2" id="KW-0663">Pyridoxal phosphate</keyword>
<dbReference type="InterPro" id="IPR004838">
    <property type="entry name" value="NHTrfase_class1_PyrdxlP-BS"/>
</dbReference>
<gene>
    <name evidence="4" type="ORF">COCSUDRAFT_47579</name>
</gene>
<dbReference type="PANTHER" id="PTHR43510">
    <property type="entry name" value="AMINOTRANSFERASE FUNCTION, HYPOTHETICAL (EUROFUNG)"/>
    <property type="match status" value="1"/>
</dbReference>
<keyword evidence="4" id="KW-0808">Transferase</keyword>
<dbReference type="InterPro" id="IPR015421">
    <property type="entry name" value="PyrdxlP-dep_Trfase_major"/>
</dbReference>
<keyword evidence="4" id="KW-0032">Aminotransferase</keyword>
<dbReference type="Gene3D" id="3.90.1150.10">
    <property type="entry name" value="Aspartate Aminotransferase, domain 1"/>
    <property type="match status" value="1"/>
</dbReference>
<organism evidence="4 5">
    <name type="scientific">Coccomyxa subellipsoidea (strain C-169)</name>
    <name type="common">Green microalga</name>
    <dbReference type="NCBI Taxonomy" id="574566"/>
    <lineage>
        <taxon>Eukaryota</taxon>
        <taxon>Viridiplantae</taxon>
        <taxon>Chlorophyta</taxon>
        <taxon>core chlorophytes</taxon>
        <taxon>Trebouxiophyceae</taxon>
        <taxon>Trebouxiophyceae incertae sedis</taxon>
        <taxon>Coccomyxaceae</taxon>
        <taxon>Coccomyxa</taxon>
        <taxon>Coccomyxa subellipsoidea</taxon>
    </lineage>
</organism>
<dbReference type="eggNOG" id="KOG0257">
    <property type="taxonomic scope" value="Eukaryota"/>
</dbReference>
<evidence type="ECO:0000259" key="3">
    <source>
        <dbReference type="Pfam" id="PF00155"/>
    </source>
</evidence>
<dbReference type="GeneID" id="17041286"/>
<dbReference type="SUPFAM" id="SSF53383">
    <property type="entry name" value="PLP-dependent transferases"/>
    <property type="match status" value="1"/>
</dbReference>
<feature type="domain" description="Aminotransferase class I/classII large" evidence="3">
    <location>
        <begin position="57"/>
        <end position="363"/>
    </location>
</feature>
<dbReference type="InterPro" id="IPR015424">
    <property type="entry name" value="PyrdxlP-dep_Trfase"/>
</dbReference>
<sequence length="386" mass="43223">MGDQSKHLPEEFKLERFLARYEFTAPYTLCCSDSQPLSQSEVLALADDECRRKWDQLSLAYTEPEGLPELREEVAKLYNGVSAKDVLIMGPQEALSIAMLAMLRPGDHVVVTFPGYQSLYQIAHTIGAEVSFWHMRADEEGRLVFQMSELRKLVRPTTRAVVVNFPHNPSGALLSLADWETLVEQCRAAGAYLFSDEMYRMLERDPGARLPAAAECYERGVSLCGMSKALGMPGIRIGWLATRDASLHPLIQRLHDYSTICNSAPSEVLALIGLRARDWLISANLDLIEANLGAARAFFARHSDTFEWYEPAAGSVAFPRLRTGEPVDEFCERLVQKSGVLLLPATVYEHAPSVAEGRFRIGLGRLNFKECLKHLEDFLQKEKESA</sequence>
<dbReference type="AlphaFoldDB" id="I0YY29"/>
<dbReference type="InterPro" id="IPR004839">
    <property type="entry name" value="Aminotransferase_I/II_large"/>
</dbReference>
<dbReference type="Gene3D" id="3.40.640.10">
    <property type="entry name" value="Type I PLP-dependent aspartate aminotransferase-like (Major domain)"/>
    <property type="match status" value="1"/>
</dbReference>
<dbReference type="PROSITE" id="PS00105">
    <property type="entry name" value="AA_TRANSFER_CLASS_1"/>
    <property type="match status" value="1"/>
</dbReference>
<comment type="caution">
    <text evidence="4">The sequence shown here is derived from an EMBL/GenBank/DDBJ whole genome shotgun (WGS) entry which is preliminary data.</text>
</comment>
<comment type="similarity">
    <text evidence="1">Belongs to the class-I pyridoxal-phosphate-dependent aminotransferase family.</text>
</comment>
<proteinExistence type="inferred from homology"/>
<reference evidence="4 5" key="1">
    <citation type="journal article" date="2012" name="Genome Biol.">
        <title>The genome of the polar eukaryotic microalga coccomyxa subellipsoidea reveals traits of cold adaptation.</title>
        <authorList>
            <person name="Blanc G."/>
            <person name="Agarkova I."/>
            <person name="Grimwood J."/>
            <person name="Kuo A."/>
            <person name="Brueggeman A."/>
            <person name="Dunigan D."/>
            <person name="Gurnon J."/>
            <person name="Ladunga I."/>
            <person name="Lindquist E."/>
            <person name="Lucas S."/>
            <person name="Pangilinan J."/>
            <person name="Proschold T."/>
            <person name="Salamov A."/>
            <person name="Schmutz J."/>
            <person name="Weeks D."/>
            <person name="Yamada T."/>
            <person name="Claverie J.M."/>
            <person name="Grigoriev I."/>
            <person name="Van Etten J."/>
            <person name="Lomsadze A."/>
            <person name="Borodovsky M."/>
        </authorList>
    </citation>
    <scope>NUCLEOTIDE SEQUENCE [LARGE SCALE GENOMIC DNA]</scope>
    <source>
        <strain evidence="4 5">C-169</strain>
    </source>
</reference>
<dbReference type="InterPro" id="IPR015422">
    <property type="entry name" value="PyrdxlP-dep_Trfase_small"/>
</dbReference>
<accession>I0YY29</accession>
<dbReference type="EMBL" id="AGSI01000008">
    <property type="protein sequence ID" value="EIE23298.1"/>
    <property type="molecule type" value="Genomic_DNA"/>
</dbReference>
<protein>
    <submittedName>
        <fullName evidence="4">Aminotransferase, classes I and II</fullName>
    </submittedName>
</protein>
<dbReference type="STRING" id="574566.I0YY29"/>
<name>I0YY29_COCSC</name>
<evidence type="ECO:0000256" key="1">
    <source>
        <dbReference type="ARBA" id="ARBA00007441"/>
    </source>
</evidence>
<dbReference type="KEGG" id="csl:COCSUDRAFT_47579"/>
<keyword evidence="5" id="KW-1185">Reference proteome</keyword>
<evidence type="ECO:0000256" key="2">
    <source>
        <dbReference type="ARBA" id="ARBA00022898"/>
    </source>
</evidence>
<dbReference type="RefSeq" id="XP_005647842.1">
    <property type="nucleotide sequence ID" value="XM_005647785.1"/>
</dbReference>
<dbReference type="GO" id="GO:0030170">
    <property type="term" value="F:pyridoxal phosphate binding"/>
    <property type="evidence" value="ECO:0007669"/>
    <property type="project" value="InterPro"/>
</dbReference>
<dbReference type="Proteomes" id="UP000007264">
    <property type="component" value="Unassembled WGS sequence"/>
</dbReference>
<dbReference type="Pfam" id="PF00155">
    <property type="entry name" value="Aminotran_1_2"/>
    <property type="match status" value="1"/>
</dbReference>
<dbReference type="OrthoDB" id="7042322at2759"/>
<dbReference type="GO" id="GO:0008483">
    <property type="term" value="F:transaminase activity"/>
    <property type="evidence" value="ECO:0007669"/>
    <property type="project" value="UniProtKB-KW"/>
</dbReference>
<evidence type="ECO:0000313" key="4">
    <source>
        <dbReference type="EMBL" id="EIE23298.1"/>
    </source>
</evidence>
<dbReference type="PANTHER" id="PTHR43510:SF1">
    <property type="entry name" value="AMINOTRANSFERASE FUNCTION, HYPOTHETICAL (EUROFUNG)"/>
    <property type="match status" value="1"/>
</dbReference>
<evidence type="ECO:0000313" key="5">
    <source>
        <dbReference type="Proteomes" id="UP000007264"/>
    </source>
</evidence>
<dbReference type="CDD" id="cd00609">
    <property type="entry name" value="AAT_like"/>
    <property type="match status" value="1"/>
</dbReference>